<reference evidence="1 2" key="1">
    <citation type="journal article" date="2022" name="bioRxiv">
        <title>The genome of the oomycete Peronosclerospora sorghi, a cosmopolitan pathogen of maize and sorghum, is inflated with dispersed pseudogenes.</title>
        <authorList>
            <person name="Fletcher K."/>
            <person name="Martin F."/>
            <person name="Isakeit T."/>
            <person name="Cavanaugh K."/>
            <person name="Magill C."/>
            <person name="Michelmore R."/>
        </authorList>
    </citation>
    <scope>NUCLEOTIDE SEQUENCE [LARGE SCALE GENOMIC DNA]</scope>
    <source>
        <strain evidence="1">P6</strain>
    </source>
</reference>
<evidence type="ECO:0000313" key="2">
    <source>
        <dbReference type="Proteomes" id="UP001163321"/>
    </source>
</evidence>
<evidence type="ECO:0000313" key="1">
    <source>
        <dbReference type="EMBL" id="KAI9915342.1"/>
    </source>
</evidence>
<proteinExistence type="predicted"/>
<keyword evidence="2" id="KW-1185">Reference proteome</keyword>
<protein>
    <submittedName>
        <fullName evidence="1">Uncharacterized protein</fullName>
    </submittedName>
</protein>
<accession>A0ACC0WAA6</accession>
<sequence length="138" mass="14891">MHYVQKNGLCTANDYPYTSPDGRTASCMRCSAVDAGLTGFENVDGATDLASTVAKQPVIVAVASGNSVWKQYTGGATSSRNSFVLDHAVFVVGYTNNEWKIRNSWGDYCGEKGYIRLARTRDSLGTCGMSSDMSYPAF</sequence>
<gene>
    <name evidence="1" type="ORF">PsorP6_007107</name>
</gene>
<comment type="caution">
    <text evidence="1">The sequence shown here is derived from an EMBL/GenBank/DDBJ whole genome shotgun (WGS) entry which is preliminary data.</text>
</comment>
<dbReference type="EMBL" id="CM047582">
    <property type="protein sequence ID" value="KAI9915342.1"/>
    <property type="molecule type" value="Genomic_DNA"/>
</dbReference>
<name>A0ACC0WAA6_9STRA</name>
<dbReference type="Proteomes" id="UP001163321">
    <property type="component" value="Chromosome 3"/>
</dbReference>
<organism evidence="1 2">
    <name type="scientific">Peronosclerospora sorghi</name>
    <dbReference type="NCBI Taxonomy" id="230839"/>
    <lineage>
        <taxon>Eukaryota</taxon>
        <taxon>Sar</taxon>
        <taxon>Stramenopiles</taxon>
        <taxon>Oomycota</taxon>
        <taxon>Peronosporomycetes</taxon>
        <taxon>Peronosporales</taxon>
        <taxon>Peronosporaceae</taxon>
        <taxon>Peronosclerospora</taxon>
    </lineage>
</organism>